<dbReference type="EMBL" id="CP011367">
    <property type="protein sequence ID" value="AKJ94379.1"/>
    <property type="molecule type" value="Genomic_DNA"/>
</dbReference>
<organism evidence="2 3">
    <name type="scientific">Thioalkalivibrio versutus</name>
    <dbReference type="NCBI Taxonomy" id="106634"/>
    <lineage>
        <taxon>Bacteria</taxon>
        <taxon>Pseudomonadati</taxon>
        <taxon>Pseudomonadota</taxon>
        <taxon>Gammaproteobacteria</taxon>
        <taxon>Chromatiales</taxon>
        <taxon>Ectothiorhodospiraceae</taxon>
        <taxon>Thioalkalivibrio</taxon>
    </lineage>
</organism>
<dbReference type="RefSeq" id="WP_047250764.1">
    <property type="nucleotide sequence ID" value="NZ_CP011367.1"/>
</dbReference>
<dbReference type="OrthoDB" id="5784740at2"/>
<gene>
    <name evidence="2" type="ORF">TVD_02865</name>
</gene>
<proteinExistence type="predicted"/>
<dbReference type="SUPFAM" id="SSF141371">
    <property type="entry name" value="PilZ domain-like"/>
    <property type="match status" value="1"/>
</dbReference>
<keyword evidence="3" id="KW-1185">Reference proteome</keyword>
<dbReference type="Proteomes" id="UP000064201">
    <property type="component" value="Chromosome"/>
</dbReference>
<dbReference type="PATRIC" id="fig|106634.4.peg.580"/>
<dbReference type="Pfam" id="PF07238">
    <property type="entry name" value="PilZ"/>
    <property type="match status" value="1"/>
</dbReference>
<dbReference type="AlphaFoldDB" id="A0A0G3G1V9"/>
<evidence type="ECO:0000313" key="2">
    <source>
        <dbReference type="EMBL" id="AKJ94379.1"/>
    </source>
</evidence>
<dbReference type="Gene3D" id="2.40.10.220">
    <property type="entry name" value="predicted glycosyltransferase like domains"/>
    <property type="match status" value="1"/>
</dbReference>
<evidence type="ECO:0000313" key="3">
    <source>
        <dbReference type="Proteomes" id="UP000064201"/>
    </source>
</evidence>
<sequence length="114" mass="12687">MELREGRRRAVRMTAVVEGLSGDTEYRTSGRVRDVSLSGLYVELPDSGLSRNTRLRLIVSPEEWGGDRAHVWHCIVMRLDDQGAGAMFEPDHPSAVDGLLDLMRESIGLPPDAR</sequence>
<protein>
    <recommendedName>
        <fullName evidence="1">PilZ domain-containing protein</fullName>
    </recommendedName>
</protein>
<dbReference type="InterPro" id="IPR009875">
    <property type="entry name" value="PilZ_domain"/>
</dbReference>
<reference evidence="2 3" key="1">
    <citation type="submission" date="2015-04" db="EMBL/GenBank/DDBJ databases">
        <title>Complete Sequence for the Genome of the Thioalkalivibrio versutus D301.</title>
        <authorList>
            <person name="Mu T."/>
            <person name="Zhou J."/>
            <person name="Xu X."/>
        </authorList>
    </citation>
    <scope>NUCLEOTIDE SEQUENCE [LARGE SCALE GENOMIC DNA]</scope>
    <source>
        <strain evidence="2 3">D301</strain>
    </source>
</reference>
<name>A0A0G3G1V9_9GAMM</name>
<dbReference type="KEGG" id="tvr:TVD_02865"/>
<evidence type="ECO:0000259" key="1">
    <source>
        <dbReference type="Pfam" id="PF07238"/>
    </source>
</evidence>
<accession>A0A0G3G1V9</accession>
<dbReference type="GO" id="GO:0035438">
    <property type="term" value="F:cyclic-di-GMP binding"/>
    <property type="evidence" value="ECO:0007669"/>
    <property type="project" value="InterPro"/>
</dbReference>
<feature type="domain" description="PilZ" evidence="1">
    <location>
        <begin position="7"/>
        <end position="89"/>
    </location>
</feature>